<proteinExistence type="predicted"/>
<name>A0A0A8Y0W5_ARUDO</name>
<protein>
    <submittedName>
        <fullName evidence="1">Uncharacterized protein</fullName>
    </submittedName>
</protein>
<evidence type="ECO:0000313" key="1">
    <source>
        <dbReference type="EMBL" id="JAD18608.1"/>
    </source>
</evidence>
<accession>A0A0A8Y0W5</accession>
<dbReference type="EMBL" id="GBRH01279287">
    <property type="protein sequence ID" value="JAD18608.1"/>
    <property type="molecule type" value="Transcribed_RNA"/>
</dbReference>
<sequence length="25" mass="2978">MQRKNLKVDKLVPQEEVYINAGKYL</sequence>
<reference evidence="1" key="1">
    <citation type="submission" date="2014-09" db="EMBL/GenBank/DDBJ databases">
        <authorList>
            <person name="Magalhaes I.L.F."/>
            <person name="Oliveira U."/>
            <person name="Santos F.R."/>
            <person name="Vidigal T.H.D.A."/>
            <person name="Brescovit A.D."/>
            <person name="Santos A.J."/>
        </authorList>
    </citation>
    <scope>NUCLEOTIDE SEQUENCE</scope>
    <source>
        <tissue evidence="1">Shoot tissue taken approximately 20 cm above the soil surface</tissue>
    </source>
</reference>
<dbReference type="AlphaFoldDB" id="A0A0A8Y0W5"/>
<reference evidence="1" key="2">
    <citation type="journal article" date="2015" name="Data Brief">
        <title>Shoot transcriptome of the giant reed, Arundo donax.</title>
        <authorList>
            <person name="Barrero R.A."/>
            <person name="Guerrero F.D."/>
            <person name="Moolhuijzen P."/>
            <person name="Goolsby J.A."/>
            <person name="Tidwell J."/>
            <person name="Bellgard S.E."/>
            <person name="Bellgard M.I."/>
        </authorList>
    </citation>
    <scope>NUCLEOTIDE SEQUENCE</scope>
    <source>
        <tissue evidence="1">Shoot tissue taken approximately 20 cm above the soil surface</tissue>
    </source>
</reference>
<organism evidence="1">
    <name type="scientific">Arundo donax</name>
    <name type="common">Giant reed</name>
    <name type="synonym">Donax arundinaceus</name>
    <dbReference type="NCBI Taxonomy" id="35708"/>
    <lineage>
        <taxon>Eukaryota</taxon>
        <taxon>Viridiplantae</taxon>
        <taxon>Streptophyta</taxon>
        <taxon>Embryophyta</taxon>
        <taxon>Tracheophyta</taxon>
        <taxon>Spermatophyta</taxon>
        <taxon>Magnoliopsida</taxon>
        <taxon>Liliopsida</taxon>
        <taxon>Poales</taxon>
        <taxon>Poaceae</taxon>
        <taxon>PACMAD clade</taxon>
        <taxon>Arundinoideae</taxon>
        <taxon>Arundineae</taxon>
        <taxon>Arundo</taxon>
    </lineage>
</organism>